<dbReference type="AlphaFoldDB" id="A0A5M3MCP9"/>
<reference evidence="2" key="1">
    <citation type="journal article" date="2012" name="Science">
        <title>The Paleozoic origin of enzymatic lignin decomposition reconstructed from 31 fungal genomes.</title>
        <authorList>
            <person name="Floudas D."/>
            <person name="Binder M."/>
            <person name="Riley R."/>
            <person name="Barry K."/>
            <person name="Blanchette R.A."/>
            <person name="Henrissat B."/>
            <person name="Martinez A.T."/>
            <person name="Otillar R."/>
            <person name="Spatafora J.W."/>
            <person name="Yadav J.S."/>
            <person name="Aerts A."/>
            <person name="Benoit I."/>
            <person name="Boyd A."/>
            <person name="Carlson A."/>
            <person name="Copeland A."/>
            <person name="Coutinho P.M."/>
            <person name="de Vries R.P."/>
            <person name="Ferreira P."/>
            <person name="Findley K."/>
            <person name="Foster B."/>
            <person name="Gaskell J."/>
            <person name="Glotzer D."/>
            <person name="Gorecki P."/>
            <person name="Heitman J."/>
            <person name="Hesse C."/>
            <person name="Hori C."/>
            <person name="Igarashi K."/>
            <person name="Jurgens J.A."/>
            <person name="Kallen N."/>
            <person name="Kersten P."/>
            <person name="Kohler A."/>
            <person name="Kuees U."/>
            <person name="Kumar T.K.A."/>
            <person name="Kuo A."/>
            <person name="LaButti K."/>
            <person name="Larrondo L.F."/>
            <person name="Lindquist E."/>
            <person name="Ling A."/>
            <person name="Lombard V."/>
            <person name="Lucas S."/>
            <person name="Lundell T."/>
            <person name="Martin R."/>
            <person name="McLaughlin D.J."/>
            <person name="Morgenstern I."/>
            <person name="Morin E."/>
            <person name="Murat C."/>
            <person name="Nagy L.G."/>
            <person name="Nolan M."/>
            <person name="Ohm R.A."/>
            <person name="Patyshakuliyeva A."/>
            <person name="Rokas A."/>
            <person name="Ruiz-Duenas F.J."/>
            <person name="Sabat G."/>
            <person name="Salamov A."/>
            <person name="Samejima M."/>
            <person name="Schmutz J."/>
            <person name="Slot J.C."/>
            <person name="St John F."/>
            <person name="Stenlid J."/>
            <person name="Sun H."/>
            <person name="Sun S."/>
            <person name="Syed K."/>
            <person name="Tsang A."/>
            <person name="Wiebenga A."/>
            <person name="Young D."/>
            <person name="Pisabarro A."/>
            <person name="Eastwood D.C."/>
            <person name="Martin F."/>
            <person name="Cullen D."/>
            <person name="Grigoriev I.V."/>
            <person name="Hibbett D.S."/>
        </authorList>
    </citation>
    <scope>NUCLEOTIDE SEQUENCE [LARGE SCALE GENOMIC DNA]</scope>
    <source>
        <strain evidence="2">RWD-64-598 SS2</strain>
    </source>
</reference>
<evidence type="ECO:0000313" key="2">
    <source>
        <dbReference type="Proteomes" id="UP000053558"/>
    </source>
</evidence>
<name>A0A5M3MCP9_CONPW</name>
<dbReference type="EMBL" id="JH711584">
    <property type="protein sequence ID" value="EIW77009.1"/>
    <property type="molecule type" value="Genomic_DNA"/>
</dbReference>
<dbReference type="GeneID" id="19202158"/>
<dbReference type="KEGG" id="cput:CONPUDRAFT_146127"/>
<comment type="caution">
    <text evidence="1">The sequence shown here is derived from an EMBL/GenBank/DDBJ whole genome shotgun (WGS) entry which is preliminary data.</text>
</comment>
<organism evidence="1 2">
    <name type="scientific">Coniophora puteana (strain RWD-64-598)</name>
    <name type="common">Brown rot fungus</name>
    <dbReference type="NCBI Taxonomy" id="741705"/>
    <lineage>
        <taxon>Eukaryota</taxon>
        <taxon>Fungi</taxon>
        <taxon>Dikarya</taxon>
        <taxon>Basidiomycota</taxon>
        <taxon>Agaricomycotina</taxon>
        <taxon>Agaricomycetes</taxon>
        <taxon>Agaricomycetidae</taxon>
        <taxon>Boletales</taxon>
        <taxon>Coniophorineae</taxon>
        <taxon>Coniophoraceae</taxon>
        <taxon>Coniophora</taxon>
    </lineage>
</organism>
<dbReference type="Proteomes" id="UP000053558">
    <property type="component" value="Unassembled WGS sequence"/>
</dbReference>
<protein>
    <submittedName>
        <fullName evidence="1">Uncharacterized protein</fullName>
    </submittedName>
</protein>
<sequence>MLLGGFFFPWAEVVEWALPRPEIEMRLLAKTFKFNPEKKLDRLDAAACCVFLMDYLKKRHRKTAAQLVAFRDDDFGVMIVTQRARFSADDWEDVGRDSANLEQFVPQQHEEVLRQMIEEEYGVNAFFSFPCAPPVHARLTKAGSYSFQRAQAQLHATIILTGVGKPRAQEAKDAALASLSKRKT</sequence>
<evidence type="ECO:0000313" key="1">
    <source>
        <dbReference type="EMBL" id="EIW77009.1"/>
    </source>
</evidence>
<proteinExistence type="predicted"/>
<dbReference type="RefSeq" id="XP_007772467.1">
    <property type="nucleotide sequence ID" value="XM_007774277.1"/>
</dbReference>
<gene>
    <name evidence="1" type="ORF">CONPUDRAFT_146127</name>
</gene>
<keyword evidence="2" id="KW-1185">Reference proteome</keyword>
<accession>A0A5M3MCP9</accession>